<evidence type="ECO:0000259" key="2">
    <source>
        <dbReference type="Pfam" id="PF20882"/>
    </source>
</evidence>
<feature type="coiled-coil region" evidence="1">
    <location>
        <begin position="195"/>
        <end position="239"/>
    </location>
</feature>
<dbReference type="Pfam" id="PF20882">
    <property type="entry name" value="Sos7"/>
    <property type="match status" value="1"/>
</dbReference>
<keyword evidence="4" id="KW-1185">Reference proteome</keyword>
<dbReference type="PANTHER" id="PTHR36037">
    <property type="entry name" value="RNA-DIRECTED DNA POLYMERASE (REVERSE TRANSCRIPTASE)-RELATED FAMILY PROTEIN"/>
    <property type="match status" value="1"/>
</dbReference>
<organism evidence="3 4">
    <name type="scientific">Coccomyxa viridis</name>
    <dbReference type="NCBI Taxonomy" id="1274662"/>
    <lineage>
        <taxon>Eukaryota</taxon>
        <taxon>Viridiplantae</taxon>
        <taxon>Chlorophyta</taxon>
        <taxon>core chlorophytes</taxon>
        <taxon>Trebouxiophyceae</taxon>
        <taxon>Trebouxiophyceae incertae sedis</taxon>
        <taxon>Coccomyxaceae</taxon>
        <taxon>Coccomyxa</taxon>
    </lineage>
</organism>
<reference evidence="3 4" key="1">
    <citation type="submission" date="2024-06" db="EMBL/GenBank/DDBJ databases">
        <authorList>
            <person name="Kraege A."/>
            <person name="Thomma B."/>
        </authorList>
    </citation>
    <scope>NUCLEOTIDE SEQUENCE [LARGE SCALE GENOMIC DNA]</scope>
</reference>
<keyword evidence="1" id="KW-0175">Coiled coil</keyword>
<sequence>MMNVTTSSALADIQKREETFRRALQSIENVTLQKEQGISQKAKDIAAGAGESDLRRLKRQFASLKNTYMLYDTKEHFLDGLLDGLPDGQEEESLRELEERVKAQGAKVKQSKASTAEMQEQITALISKAGEVHDELDRERAAAQSGLDSLAASSAAMDSVAQQALPELHKGPQEEGCTEALAREAAQGRQLEASIASDEAQAAELAAAIKAEEAELQLLQAQLDEAEASTKTVQQAEEVVQASRYGATVSWCQDVQGVLAALSGVTVLRFEEDCIAVRLRTSFHTSWEPTGDAIETAEHELVLALTSGSASLAGAELLPADVDIADIAEAAQRGCGGFEFVVREVHARLATRMRRAALIKEAQALCKLQLPDPESKRLDATLDRSGAEAELVVPLQWPGKGVPLQLKAISTVQGDANLLQAMSLLQRQPELAYSSIASFLQAIDEAVSDMLPSDGAKE</sequence>
<dbReference type="Proteomes" id="UP001497392">
    <property type="component" value="Unassembled WGS sequence"/>
</dbReference>
<proteinExistence type="predicted"/>
<accession>A0ABP1FTW5</accession>
<evidence type="ECO:0000313" key="4">
    <source>
        <dbReference type="Proteomes" id="UP001497392"/>
    </source>
</evidence>
<dbReference type="PANTHER" id="PTHR36037:SF1">
    <property type="entry name" value="RNA-DIRECTED DNA POLYMERASE (REVERSE TRANSCRIPTASE)-RELATED FAMILY PROTEIN"/>
    <property type="match status" value="1"/>
</dbReference>
<dbReference type="InterPro" id="IPR048781">
    <property type="entry name" value="Sos7_CC"/>
</dbReference>
<comment type="caution">
    <text evidence="3">The sequence shown here is derived from an EMBL/GenBank/DDBJ whole genome shotgun (WGS) entry which is preliminary data.</text>
</comment>
<protein>
    <submittedName>
        <fullName evidence="3">G3845 protein</fullName>
    </submittedName>
</protein>
<evidence type="ECO:0000256" key="1">
    <source>
        <dbReference type="SAM" id="Coils"/>
    </source>
</evidence>
<dbReference type="EMBL" id="CAXHTA020000005">
    <property type="protein sequence ID" value="CAL5221623.1"/>
    <property type="molecule type" value="Genomic_DNA"/>
</dbReference>
<feature type="domain" description="Kinetochore protein Sos7 coiled-coil" evidence="2">
    <location>
        <begin position="60"/>
        <end position="127"/>
    </location>
</feature>
<name>A0ABP1FTW5_9CHLO</name>
<evidence type="ECO:0000313" key="3">
    <source>
        <dbReference type="EMBL" id="CAL5221623.1"/>
    </source>
</evidence>
<gene>
    <name evidence="3" type="primary">g3845</name>
    <name evidence="3" type="ORF">VP750_LOCUS3282</name>
</gene>